<reference evidence="8" key="1">
    <citation type="journal article" date="2021" name="New Phytol.">
        <title>Evolutionary innovations through gain and loss of genes in the ectomycorrhizal Boletales.</title>
        <authorList>
            <person name="Wu G."/>
            <person name="Miyauchi S."/>
            <person name="Morin E."/>
            <person name="Kuo A."/>
            <person name="Drula E."/>
            <person name="Varga T."/>
            <person name="Kohler A."/>
            <person name="Feng B."/>
            <person name="Cao Y."/>
            <person name="Lipzen A."/>
            <person name="Daum C."/>
            <person name="Hundley H."/>
            <person name="Pangilinan J."/>
            <person name="Johnson J."/>
            <person name="Barry K."/>
            <person name="LaButti K."/>
            <person name="Ng V."/>
            <person name="Ahrendt S."/>
            <person name="Min B."/>
            <person name="Choi I.G."/>
            <person name="Park H."/>
            <person name="Plett J.M."/>
            <person name="Magnuson J."/>
            <person name="Spatafora J.W."/>
            <person name="Nagy L.G."/>
            <person name="Henrissat B."/>
            <person name="Grigoriev I.V."/>
            <person name="Yang Z.L."/>
            <person name="Xu J."/>
            <person name="Martin F.M."/>
        </authorList>
    </citation>
    <scope>NUCLEOTIDE SEQUENCE</scope>
    <source>
        <strain evidence="8">KKN 215</strain>
    </source>
</reference>
<organism evidence="8 9">
    <name type="scientific">Cristinia sonorae</name>
    <dbReference type="NCBI Taxonomy" id="1940300"/>
    <lineage>
        <taxon>Eukaryota</taxon>
        <taxon>Fungi</taxon>
        <taxon>Dikarya</taxon>
        <taxon>Basidiomycota</taxon>
        <taxon>Agaricomycotina</taxon>
        <taxon>Agaricomycetes</taxon>
        <taxon>Agaricomycetidae</taxon>
        <taxon>Agaricales</taxon>
        <taxon>Pleurotineae</taxon>
        <taxon>Stephanosporaceae</taxon>
        <taxon>Cristinia</taxon>
    </lineage>
</organism>
<evidence type="ECO:0000256" key="3">
    <source>
        <dbReference type="ARBA" id="ARBA00022737"/>
    </source>
</evidence>
<evidence type="ECO:0000313" key="9">
    <source>
        <dbReference type="Proteomes" id="UP000813824"/>
    </source>
</evidence>
<dbReference type="GO" id="GO:0005634">
    <property type="term" value="C:nucleus"/>
    <property type="evidence" value="ECO:0007669"/>
    <property type="project" value="UniProtKB-SubCell"/>
</dbReference>
<evidence type="ECO:0000256" key="2">
    <source>
        <dbReference type="ARBA" id="ARBA00022553"/>
    </source>
</evidence>
<dbReference type="PANTHER" id="PTHR15263">
    <property type="entry name" value="I-KAPPA-B-LIKE PROTEIN IKBL"/>
    <property type="match status" value="1"/>
</dbReference>
<dbReference type="InterPro" id="IPR038753">
    <property type="entry name" value="NFKBIL1"/>
</dbReference>
<keyword evidence="9" id="KW-1185">Reference proteome</keyword>
<comment type="caution">
    <text evidence="8">The sequence shown here is derived from an EMBL/GenBank/DDBJ whole genome shotgun (WGS) entry which is preliminary data.</text>
</comment>
<keyword evidence="2" id="KW-0597">Phosphoprotein</keyword>
<dbReference type="EMBL" id="JAEVFJ010000021">
    <property type="protein sequence ID" value="KAH8097064.1"/>
    <property type="molecule type" value="Genomic_DNA"/>
</dbReference>
<name>A0A8K0UKU7_9AGAR</name>
<evidence type="ECO:0000256" key="6">
    <source>
        <dbReference type="SAM" id="Coils"/>
    </source>
</evidence>
<dbReference type="PANTHER" id="PTHR15263:SF1">
    <property type="entry name" value="NF-KAPPA-B INHIBITOR-LIKE PROTEIN 1"/>
    <property type="match status" value="1"/>
</dbReference>
<evidence type="ECO:0000256" key="4">
    <source>
        <dbReference type="ARBA" id="ARBA00023043"/>
    </source>
</evidence>
<accession>A0A8K0UKU7</accession>
<feature type="coiled-coil region" evidence="6">
    <location>
        <begin position="62"/>
        <end position="124"/>
    </location>
</feature>
<keyword evidence="3" id="KW-0677">Repeat</keyword>
<keyword evidence="4" id="KW-0040">ANK repeat</keyword>
<keyword evidence="6" id="KW-0175">Coiled coil</keyword>
<proteinExistence type="predicted"/>
<dbReference type="GO" id="GO:0043124">
    <property type="term" value="P:negative regulation of canonical NF-kappaB signal transduction"/>
    <property type="evidence" value="ECO:0007669"/>
    <property type="project" value="InterPro"/>
</dbReference>
<protein>
    <submittedName>
        <fullName evidence="8">Uncharacterized protein</fullName>
    </submittedName>
</protein>
<dbReference type="AlphaFoldDB" id="A0A8K0UKU7"/>
<feature type="region of interest" description="Disordered" evidence="7">
    <location>
        <begin position="1"/>
        <end position="57"/>
    </location>
</feature>
<evidence type="ECO:0000256" key="7">
    <source>
        <dbReference type="SAM" id="MobiDB-lite"/>
    </source>
</evidence>
<sequence>MLGYFAFPPSPAKLPPSSTTRIPLTPTLNASAYPTSPPEPSTSSPEDNSDVSDQIRKEQAWAERCRRDAQLHEARLARERAEAWQGELEWVRSGGVVRDARGRRDMARTELLRAEIRLQDEEKRILDKWNGYETRWRMLVLSTADSEKSVGWEDIPWPVDPQPASVGEITPEAVETFIFAPLRVRGSTSSRKEKLRSSILKWHPDKVAVILSRVVGNQQAAVREGVNTVFRILKELQDVDKSSNL</sequence>
<evidence type="ECO:0000313" key="8">
    <source>
        <dbReference type="EMBL" id="KAH8097064.1"/>
    </source>
</evidence>
<keyword evidence="5" id="KW-0539">Nucleus</keyword>
<dbReference type="OrthoDB" id="3241983at2759"/>
<dbReference type="Proteomes" id="UP000813824">
    <property type="component" value="Unassembled WGS sequence"/>
</dbReference>
<evidence type="ECO:0000256" key="1">
    <source>
        <dbReference type="ARBA" id="ARBA00004123"/>
    </source>
</evidence>
<feature type="compositionally biased region" description="Polar residues" evidence="7">
    <location>
        <begin position="16"/>
        <end position="33"/>
    </location>
</feature>
<comment type="subcellular location">
    <subcellularLocation>
        <location evidence="1">Nucleus</location>
    </subcellularLocation>
</comment>
<gene>
    <name evidence="8" type="ORF">BXZ70DRAFT_309316</name>
</gene>
<evidence type="ECO:0000256" key="5">
    <source>
        <dbReference type="ARBA" id="ARBA00023242"/>
    </source>
</evidence>